<sequence length="161" mass="18019">MVSAEELEHILSRNAASERSRAFGKIPTYLGSSISKSKTKIIATLAKLVPSVDQTQRKKKEKKEEDESSSYCRLPKTYELIWVHLTYQRPRPRDFSPPLRELRLCDDVELTQLMHDVSGPAGEPGPECRVDEPPRVGECYGLVVAADQKEAVAGLAALRVR</sequence>
<keyword evidence="2" id="KW-1185">Reference proteome</keyword>
<reference evidence="1 2" key="1">
    <citation type="journal article" date="2018" name="New Phytol.">
        <title>Phylogenomics of Endogonaceae and evolution of mycorrhizas within Mucoromycota.</title>
        <authorList>
            <person name="Chang Y."/>
            <person name="Desiro A."/>
            <person name="Na H."/>
            <person name="Sandor L."/>
            <person name="Lipzen A."/>
            <person name="Clum A."/>
            <person name="Barry K."/>
            <person name="Grigoriev I.V."/>
            <person name="Martin F.M."/>
            <person name="Stajich J.E."/>
            <person name="Smith M.E."/>
            <person name="Bonito G."/>
            <person name="Spatafora J.W."/>
        </authorList>
    </citation>
    <scope>NUCLEOTIDE SEQUENCE [LARGE SCALE GENOMIC DNA]</scope>
    <source>
        <strain evidence="1 2">GMNB39</strain>
    </source>
</reference>
<proteinExistence type="predicted"/>
<comment type="caution">
    <text evidence="1">The sequence shown here is derived from an EMBL/GenBank/DDBJ whole genome shotgun (WGS) entry which is preliminary data.</text>
</comment>
<evidence type="ECO:0000313" key="1">
    <source>
        <dbReference type="EMBL" id="RUP47052.1"/>
    </source>
</evidence>
<dbReference type="AlphaFoldDB" id="A0A433D877"/>
<dbReference type="EMBL" id="RBNI01005018">
    <property type="protein sequence ID" value="RUP47052.1"/>
    <property type="molecule type" value="Genomic_DNA"/>
</dbReference>
<evidence type="ECO:0000313" key="2">
    <source>
        <dbReference type="Proteomes" id="UP000268093"/>
    </source>
</evidence>
<gene>
    <name evidence="1" type="ORF">BC936DRAFT_146186</name>
</gene>
<protein>
    <submittedName>
        <fullName evidence="1">Uncharacterized protein</fullName>
    </submittedName>
</protein>
<name>A0A433D877_9FUNG</name>
<accession>A0A433D877</accession>
<dbReference type="Proteomes" id="UP000268093">
    <property type="component" value="Unassembled WGS sequence"/>
</dbReference>
<organism evidence="1 2">
    <name type="scientific">Jimgerdemannia flammicorona</name>
    <dbReference type="NCBI Taxonomy" id="994334"/>
    <lineage>
        <taxon>Eukaryota</taxon>
        <taxon>Fungi</taxon>
        <taxon>Fungi incertae sedis</taxon>
        <taxon>Mucoromycota</taxon>
        <taxon>Mucoromycotina</taxon>
        <taxon>Endogonomycetes</taxon>
        <taxon>Endogonales</taxon>
        <taxon>Endogonaceae</taxon>
        <taxon>Jimgerdemannia</taxon>
    </lineage>
</organism>